<keyword evidence="6" id="KW-1185">Reference proteome</keyword>
<dbReference type="GO" id="GO:0043200">
    <property type="term" value="P:response to amino acid"/>
    <property type="evidence" value="ECO:0007669"/>
    <property type="project" value="TreeGrafter"/>
</dbReference>
<dbReference type="AlphaFoldDB" id="A0A7K0E138"/>
<protein>
    <recommendedName>
        <fullName evidence="4">HTH asnC-type domain-containing protein</fullName>
    </recommendedName>
</protein>
<dbReference type="SUPFAM" id="SSF46785">
    <property type="entry name" value="Winged helix' DNA-binding domain"/>
    <property type="match status" value="2"/>
</dbReference>
<dbReference type="OrthoDB" id="3526090at2"/>
<dbReference type="InterPro" id="IPR019885">
    <property type="entry name" value="Tscrpt_reg_HTH_AsnC-type_CS"/>
</dbReference>
<dbReference type="PANTHER" id="PTHR30154">
    <property type="entry name" value="LEUCINE-RESPONSIVE REGULATORY PROTEIN"/>
    <property type="match status" value="1"/>
</dbReference>
<dbReference type="Gene3D" id="1.10.10.10">
    <property type="entry name" value="Winged helix-like DNA-binding domain superfamily/Winged helix DNA-binding domain"/>
    <property type="match status" value="2"/>
</dbReference>
<evidence type="ECO:0000256" key="1">
    <source>
        <dbReference type="ARBA" id="ARBA00023015"/>
    </source>
</evidence>
<evidence type="ECO:0000256" key="3">
    <source>
        <dbReference type="ARBA" id="ARBA00023163"/>
    </source>
</evidence>
<dbReference type="InterPro" id="IPR011991">
    <property type="entry name" value="ArsR-like_HTH"/>
</dbReference>
<dbReference type="EMBL" id="WEGI01000023">
    <property type="protein sequence ID" value="MQY31779.1"/>
    <property type="molecule type" value="Genomic_DNA"/>
</dbReference>
<evidence type="ECO:0000259" key="4">
    <source>
        <dbReference type="PROSITE" id="PS50956"/>
    </source>
</evidence>
<evidence type="ECO:0000313" key="6">
    <source>
        <dbReference type="Proteomes" id="UP000431401"/>
    </source>
</evidence>
<dbReference type="PRINTS" id="PR00033">
    <property type="entry name" value="HTHASNC"/>
</dbReference>
<dbReference type="Proteomes" id="UP000431401">
    <property type="component" value="Unassembled WGS sequence"/>
</dbReference>
<keyword evidence="2" id="KW-0238">DNA-binding</keyword>
<dbReference type="RefSeq" id="WP_153348989.1">
    <property type="nucleotide sequence ID" value="NZ_WEGI01000023.1"/>
</dbReference>
<name>A0A7K0E138_9NOCA</name>
<dbReference type="GO" id="GO:0005829">
    <property type="term" value="C:cytosol"/>
    <property type="evidence" value="ECO:0007669"/>
    <property type="project" value="TreeGrafter"/>
</dbReference>
<reference evidence="5 6" key="1">
    <citation type="submission" date="2019-10" db="EMBL/GenBank/DDBJ databases">
        <title>Nocardia macrotermitis sp. nov. and Nocardia aurantia sp. nov., isolated from the gut of fungus growing-termite Macrotermes natalensis.</title>
        <authorList>
            <person name="Benndorf R."/>
            <person name="Schwitalla J."/>
            <person name="Martin K."/>
            <person name="De Beer W."/>
            <person name="Kaster A.-K."/>
            <person name="Vollmers J."/>
            <person name="Poulsen M."/>
            <person name="Beemelmanns C."/>
        </authorList>
    </citation>
    <scope>NUCLEOTIDE SEQUENCE [LARGE SCALE GENOMIC DNA]</scope>
    <source>
        <strain evidence="5 6">RB56</strain>
    </source>
</reference>
<evidence type="ECO:0000256" key="2">
    <source>
        <dbReference type="ARBA" id="ARBA00023125"/>
    </source>
</evidence>
<dbReference type="Pfam" id="PF01037">
    <property type="entry name" value="AsnC_trans_reg"/>
    <property type="match status" value="1"/>
</dbReference>
<keyword evidence="1" id="KW-0805">Transcription regulation</keyword>
<dbReference type="CDD" id="cd00090">
    <property type="entry name" value="HTH_ARSR"/>
    <property type="match status" value="1"/>
</dbReference>
<gene>
    <name evidence="5" type="ORF">NRB56_73900</name>
</gene>
<dbReference type="PROSITE" id="PS00519">
    <property type="entry name" value="HTH_ASNC_1"/>
    <property type="match status" value="1"/>
</dbReference>
<organism evidence="5 6">
    <name type="scientific">Nocardia aurantia</name>
    <dbReference type="NCBI Taxonomy" id="2585199"/>
    <lineage>
        <taxon>Bacteria</taxon>
        <taxon>Bacillati</taxon>
        <taxon>Actinomycetota</taxon>
        <taxon>Actinomycetes</taxon>
        <taxon>Mycobacteriales</taxon>
        <taxon>Nocardiaceae</taxon>
        <taxon>Nocardia</taxon>
    </lineage>
</organism>
<dbReference type="Pfam" id="PF13412">
    <property type="entry name" value="HTH_24"/>
    <property type="match status" value="1"/>
</dbReference>
<feature type="domain" description="HTH asnC-type" evidence="4">
    <location>
        <begin position="158"/>
        <end position="205"/>
    </location>
</feature>
<accession>A0A7K0E138</accession>
<dbReference type="InterPro" id="IPR036390">
    <property type="entry name" value="WH_DNA-bd_sf"/>
</dbReference>
<dbReference type="Gene3D" id="3.30.70.920">
    <property type="match status" value="1"/>
</dbReference>
<dbReference type="PROSITE" id="PS50956">
    <property type="entry name" value="HTH_ASNC_2"/>
    <property type="match status" value="1"/>
</dbReference>
<proteinExistence type="predicted"/>
<evidence type="ECO:0000313" key="5">
    <source>
        <dbReference type="EMBL" id="MQY31779.1"/>
    </source>
</evidence>
<dbReference type="GO" id="GO:0043565">
    <property type="term" value="F:sequence-specific DNA binding"/>
    <property type="evidence" value="ECO:0007669"/>
    <property type="project" value="InterPro"/>
</dbReference>
<dbReference type="InterPro" id="IPR019887">
    <property type="entry name" value="Tscrpt_reg_AsnC/Lrp_C"/>
</dbReference>
<dbReference type="InterPro" id="IPR036388">
    <property type="entry name" value="WH-like_DNA-bd_sf"/>
</dbReference>
<keyword evidence="3" id="KW-0804">Transcription</keyword>
<dbReference type="PANTHER" id="PTHR30154:SF34">
    <property type="entry name" value="TRANSCRIPTIONAL REGULATOR AZLB"/>
    <property type="match status" value="1"/>
</dbReference>
<dbReference type="SMART" id="SM00344">
    <property type="entry name" value="HTH_ASNC"/>
    <property type="match status" value="2"/>
</dbReference>
<sequence>MTAPDPIGTHHLDARILDQLRLDGRIGRNELSARLGVSRPTVSKRLDALLESGHTRVVGIVHPATVGLEALAHVSVSVEQPVRQVAARVAALPEVPYVSLISGRYPLIAEIRCGDAAELAAALDRIRSIDGVRDTNTLYYSDLMIDAGQPQKVAEAALDALDRRLLAQLQEDGRASYAILAAAAGTTPGTARMRVMRLIDEGIVRIGALSTPGHGDTEVAVGFGVRASGRVSGLSPLIAELPGVRFLAATIGRFDLLGTIFAPRLDEVVSALDRLRALRRVLEVDNWVHLDLMKEHYGAPMR</sequence>
<dbReference type="SUPFAM" id="SSF54909">
    <property type="entry name" value="Dimeric alpha+beta barrel"/>
    <property type="match status" value="2"/>
</dbReference>
<dbReference type="InterPro" id="IPR019888">
    <property type="entry name" value="Tscrpt_reg_AsnC-like"/>
</dbReference>
<dbReference type="Pfam" id="PF13404">
    <property type="entry name" value="HTH_AsnC-type"/>
    <property type="match status" value="1"/>
</dbReference>
<dbReference type="InterPro" id="IPR011008">
    <property type="entry name" value="Dimeric_a/b-barrel"/>
</dbReference>
<comment type="caution">
    <text evidence="5">The sequence shown here is derived from an EMBL/GenBank/DDBJ whole genome shotgun (WGS) entry which is preliminary data.</text>
</comment>
<dbReference type="InterPro" id="IPR000485">
    <property type="entry name" value="AsnC-type_HTH_dom"/>
</dbReference>